<dbReference type="PANTHER" id="PTHR45718">
    <property type="entry name" value="TRANSCRIPTIONAL ACTIVATOR CUBITUS INTERRUPTUS"/>
    <property type="match status" value="1"/>
</dbReference>
<evidence type="ECO:0000256" key="6">
    <source>
        <dbReference type="ARBA" id="ARBA00022833"/>
    </source>
</evidence>
<organism evidence="11 12">
    <name type="scientific">Nesidiocoris tenuis</name>
    <dbReference type="NCBI Taxonomy" id="355587"/>
    <lineage>
        <taxon>Eukaryota</taxon>
        <taxon>Metazoa</taxon>
        <taxon>Ecdysozoa</taxon>
        <taxon>Arthropoda</taxon>
        <taxon>Hexapoda</taxon>
        <taxon>Insecta</taxon>
        <taxon>Pterygota</taxon>
        <taxon>Neoptera</taxon>
        <taxon>Paraneoptera</taxon>
        <taxon>Hemiptera</taxon>
        <taxon>Heteroptera</taxon>
        <taxon>Panheteroptera</taxon>
        <taxon>Cimicomorpha</taxon>
        <taxon>Miridae</taxon>
        <taxon>Dicyphina</taxon>
        <taxon>Nesidiocoris</taxon>
    </lineage>
</organism>
<evidence type="ECO:0000256" key="3">
    <source>
        <dbReference type="ARBA" id="ARBA00022723"/>
    </source>
</evidence>
<keyword evidence="4" id="KW-0677">Repeat</keyword>
<sequence>MRANSSIKHAFLVRLKKSLYMSQFFIFQIDKAMSDNDTSIPESPPNSPANQSDSDGSVSSGECGHHGLSAPVKCMWDTCGDWFPTLEELASHVAVNHAVAGKGGLFYCGWKGCSRGDRGFNASLRSRKNTIYAQIAILEFRHQYLEDPMLQIDDFMLVLEYLQQGFLVLTFQLGDRIGDLIEESLMFPRLFNLAIVPPPDVAEAEQRDRNVLFYIRIVTLGLPPHVGSDA</sequence>
<dbReference type="GO" id="GO:0005634">
    <property type="term" value="C:nucleus"/>
    <property type="evidence" value="ECO:0007669"/>
    <property type="project" value="UniProtKB-SubCell"/>
</dbReference>
<dbReference type="InterPro" id="IPR013087">
    <property type="entry name" value="Znf_C2H2_type"/>
</dbReference>
<evidence type="ECO:0000256" key="7">
    <source>
        <dbReference type="ARBA" id="ARBA00023125"/>
    </source>
</evidence>
<comment type="subcellular location">
    <subcellularLocation>
        <location evidence="1">Nucleus</location>
    </subcellularLocation>
</comment>
<name>A0A6H5GKB0_9HEMI</name>
<dbReference type="PROSITE" id="PS00028">
    <property type="entry name" value="ZINC_FINGER_C2H2_1"/>
    <property type="match status" value="1"/>
</dbReference>
<feature type="region of interest" description="Disordered" evidence="9">
    <location>
        <begin position="36"/>
        <end position="62"/>
    </location>
</feature>
<dbReference type="PANTHER" id="PTHR45718:SF8">
    <property type="entry name" value="GLIS FAMILY ZINC FINGER 2"/>
    <property type="match status" value="1"/>
</dbReference>
<evidence type="ECO:0000256" key="1">
    <source>
        <dbReference type="ARBA" id="ARBA00004123"/>
    </source>
</evidence>
<gene>
    <name evidence="11" type="ORF">NTEN_LOCUS9177</name>
</gene>
<proteinExistence type="inferred from homology"/>
<evidence type="ECO:0000313" key="12">
    <source>
        <dbReference type="Proteomes" id="UP000479000"/>
    </source>
</evidence>
<dbReference type="AlphaFoldDB" id="A0A6H5GKB0"/>
<keyword evidence="8" id="KW-0539">Nucleus</keyword>
<evidence type="ECO:0000256" key="8">
    <source>
        <dbReference type="ARBA" id="ARBA00023242"/>
    </source>
</evidence>
<dbReference type="GO" id="GO:0000978">
    <property type="term" value="F:RNA polymerase II cis-regulatory region sequence-specific DNA binding"/>
    <property type="evidence" value="ECO:0007669"/>
    <property type="project" value="TreeGrafter"/>
</dbReference>
<keyword evidence="12" id="KW-1185">Reference proteome</keyword>
<feature type="domain" description="C2H2-type" evidence="10">
    <location>
        <begin position="74"/>
        <end position="97"/>
    </location>
</feature>
<comment type="similarity">
    <text evidence="2">Belongs to the GLI C2H2-type zinc-finger protein family.</text>
</comment>
<dbReference type="Gene3D" id="3.30.160.60">
    <property type="entry name" value="Classic Zinc Finger"/>
    <property type="match status" value="1"/>
</dbReference>
<dbReference type="Proteomes" id="UP000479000">
    <property type="component" value="Unassembled WGS sequence"/>
</dbReference>
<keyword evidence="7" id="KW-0238">DNA-binding</keyword>
<keyword evidence="5" id="KW-0863">Zinc-finger</keyword>
<evidence type="ECO:0000256" key="9">
    <source>
        <dbReference type="SAM" id="MobiDB-lite"/>
    </source>
</evidence>
<dbReference type="GO" id="GO:0000981">
    <property type="term" value="F:DNA-binding transcription factor activity, RNA polymerase II-specific"/>
    <property type="evidence" value="ECO:0007669"/>
    <property type="project" value="TreeGrafter"/>
</dbReference>
<evidence type="ECO:0000256" key="5">
    <source>
        <dbReference type="ARBA" id="ARBA00022771"/>
    </source>
</evidence>
<dbReference type="EMBL" id="CADCXU010013542">
    <property type="protein sequence ID" value="CAB0003667.1"/>
    <property type="molecule type" value="Genomic_DNA"/>
</dbReference>
<keyword evidence="3" id="KW-0479">Metal-binding</keyword>
<evidence type="ECO:0000313" key="11">
    <source>
        <dbReference type="EMBL" id="CAB0003667.1"/>
    </source>
</evidence>
<feature type="compositionally biased region" description="Polar residues" evidence="9">
    <location>
        <begin position="48"/>
        <end position="60"/>
    </location>
</feature>
<dbReference type="GO" id="GO:0008270">
    <property type="term" value="F:zinc ion binding"/>
    <property type="evidence" value="ECO:0007669"/>
    <property type="project" value="UniProtKB-KW"/>
</dbReference>
<dbReference type="InterPro" id="IPR043359">
    <property type="entry name" value="GLI-like"/>
</dbReference>
<accession>A0A6H5GKB0</accession>
<dbReference type="Pfam" id="PF21816">
    <property type="entry name" value="Zap1_zf1"/>
    <property type="match status" value="1"/>
</dbReference>
<evidence type="ECO:0000259" key="10">
    <source>
        <dbReference type="PROSITE" id="PS00028"/>
    </source>
</evidence>
<dbReference type="InterPro" id="IPR048420">
    <property type="entry name" value="Zap1-like_Znf1"/>
</dbReference>
<reference evidence="11 12" key="1">
    <citation type="submission" date="2020-02" db="EMBL/GenBank/DDBJ databases">
        <authorList>
            <person name="Ferguson B K."/>
        </authorList>
    </citation>
    <scope>NUCLEOTIDE SEQUENCE [LARGE SCALE GENOMIC DNA]</scope>
</reference>
<keyword evidence="6" id="KW-0862">Zinc</keyword>
<dbReference type="OrthoDB" id="3214149at2759"/>
<protein>
    <recommendedName>
        <fullName evidence="10">C2H2-type domain-containing protein</fullName>
    </recommendedName>
</protein>
<evidence type="ECO:0000256" key="4">
    <source>
        <dbReference type="ARBA" id="ARBA00022737"/>
    </source>
</evidence>
<evidence type="ECO:0000256" key="2">
    <source>
        <dbReference type="ARBA" id="ARBA00010831"/>
    </source>
</evidence>